<dbReference type="InterPro" id="IPR045155">
    <property type="entry name" value="Beta-lactam_cat"/>
</dbReference>
<keyword evidence="4" id="KW-0378">Hydrolase</keyword>
<evidence type="ECO:0000256" key="2">
    <source>
        <dbReference type="SAM" id="SignalP"/>
    </source>
</evidence>
<dbReference type="PANTHER" id="PTHR35333">
    <property type="entry name" value="BETA-LACTAMASE"/>
    <property type="match status" value="1"/>
</dbReference>
<dbReference type="Proteomes" id="UP001485459">
    <property type="component" value="Chromosome"/>
</dbReference>
<protein>
    <submittedName>
        <fullName evidence="4">Serine hydrolase</fullName>
    </submittedName>
</protein>
<sequence>MPNYRNYLRLLCLGLILPVAAFSQKEDRKLTAKLTELAGAFHGEVGIYVEHLKTGRFVAINADTVFPTASIVKVPLLVGLFDKIEKGELKYHQPRVYRDSAKYGGSGIMQFFKDSAATEVSVLAALMMSYSDNTTSLWNQALAGGGQRVNEIMEQYGFKNTRVNSRTPGRQDIWKIYGWGQTTPREMARLVKMIFKGEIISPAASDRMYRLMCRGYYDESSLSQIPPYVQAAHKTGSVDATRSEVVLVNAPHGDYVFHVATKNNKDQRWADDNEAVVLIRNVSAVIWNHFEPKSNWKPLYTVYK</sequence>
<dbReference type="Pfam" id="PF13354">
    <property type="entry name" value="Beta-lactamase2"/>
    <property type="match status" value="1"/>
</dbReference>
<dbReference type="InterPro" id="IPR000871">
    <property type="entry name" value="Beta-lactam_class-A"/>
</dbReference>
<evidence type="ECO:0000259" key="3">
    <source>
        <dbReference type="Pfam" id="PF13354"/>
    </source>
</evidence>
<evidence type="ECO:0000256" key="1">
    <source>
        <dbReference type="ARBA" id="ARBA00001526"/>
    </source>
</evidence>
<dbReference type="PANTHER" id="PTHR35333:SF4">
    <property type="entry name" value="SLR0121 PROTEIN"/>
    <property type="match status" value="1"/>
</dbReference>
<dbReference type="InterPro" id="IPR012338">
    <property type="entry name" value="Beta-lactam/transpept-like"/>
</dbReference>
<name>A0ABZ2YLJ0_9BACT</name>
<feature type="signal peptide" evidence="2">
    <location>
        <begin position="1"/>
        <end position="21"/>
    </location>
</feature>
<proteinExistence type="predicted"/>
<dbReference type="Gene3D" id="3.40.710.10">
    <property type="entry name" value="DD-peptidase/beta-lactamase superfamily"/>
    <property type="match status" value="1"/>
</dbReference>
<feature type="chain" id="PRO_5046528381" evidence="2">
    <location>
        <begin position="22"/>
        <end position="304"/>
    </location>
</feature>
<keyword evidence="5" id="KW-1185">Reference proteome</keyword>
<evidence type="ECO:0000313" key="5">
    <source>
        <dbReference type="Proteomes" id="UP001485459"/>
    </source>
</evidence>
<keyword evidence="2" id="KW-0732">Signal</keyword>
<dbReference type="EMBL" id="CP149822">
    <property type="protein sequence ID" value="WZN40353.1"/>
    <property type="molecule type" value="Genomic_DNA"/>
</dbReference>
<gene>
    <name evidence="4" type="ORF">WJU16_20510</name>
</gene>
<dbReference type="GO" id="GO:0016787">
    <property type="term" value="F:hydrolase activity"/>
    <property type="evidence" value="ECO:0007669"/>
    <property type="project" value="UniProtKB-KW"/>
</dbReference>
<organism evidence="4 5">
    <name type="scientific">Chitinophaga pollutisoli</name>
    <dbReference type="NCBI Taxonomy" id="3133966"/>
    <lineage>
        <taxon>Bacteria</taxon>
        <taxon>Pseudomonadati</taxon>
        <taxon>Bacteroidota</taxon>
        <taxon>Chitinophagia</taxon>
        <taxon>Chitinophagales</taxon>
        <taxon>Chitinophagaceae</taxon>
        <taxon>Chitinophaga</taxon>
    </lineage>
</organism>
<dbReference type="RefSeq" id="WP_341835276.1">
    <property type="nucleotide sequence ID" value="NZ_CP149822.1"/>
</dbReference>
<feature type="domain" description="Beta-lactamase class A catalytic" evidence="3">
    <location>
        <begin position="46"/>
        <end position="261"/>
    </location>
</feature>
<dbReference type="SUPFAM" id="SSF56601">
    <property type="entry name" value="beta-lactamase/transpeptidase-like"/>
    <property type="match status" value="1"/>
</dbReference>
<reference evidence="5" key="1">
    <citation type="submission" date="2024-03" db="EMBL/GenBank/DDBJ databases">
        <title>Chitinophaga horti sp. nov., isolated from garden soil.</title>
        <authorList>
            <person name="Lee D.S."/>
            <person name="Han D.M."/>
            <person name="Baek J.H."/>
            <person name="Choi D.G."/>
            <person name="Jeon J.H."/>
            <person name="Jeon C.O."/>
        </authorList>
    </citation>
    <scope>NUCLEOTIDE SEQUENCE [LARGE SCALE GENOMIC DNA]</scope>
    <source>
        <strain evidence="5">GPA1</strain>
    </source>
</reference>
<comment type="catalytic activity">
    <reaction evidence="1">
        <text>a beta-lactam + H2O = a substituted beta-amino acid</text>
        <dbReference type="Rhea" id="RHEA:20401"/>
        <dbReference type="ChEBI" id="CHEBI:15377"/>
        <dbReference type="ChEBI" id="CHEBI:35627"/>
        <dbReference type="ChEBI" id="CHEBI:140347"/>
        <dbReference type="EC" id="3.5.2.6"/>
    </reaction>
</comment>
<evidence type="ECO:0000313" key="4">
    <source>
        <dbReference type="EMBL" id="WZN40353.1"/>
    </source>
</evidence>
<accession>A0ABZ2YLJ0</accession>